<sequence>MTTAVLLLISLLVACGDSESSSGTEGEDVPKELTYASTSDAKGLSPIDTNDSVSSNVIVQVYETLFSLNPETMEPEPLLAESYETPDENTWVITLKEGISFHDGTPFNAEAVKYTFEQMKDPDRAAPRASLLEPIDTIEVEDEYTVVLTTKEPYGPMLAALSHSNASIVSPTADQEGDINREPVGTGPFVFENWEEGDQVVLTKNEDYWRDPAQLDKVTFKVVPEYSTAISMLETGDVQFLDAIPSDHISRVESLSNVEVDKQEGTRVSYLTFNVEKEPFNELEFRQAVAYAVDQESYVNQLNGLGSYNESIIGPKVFGYEEEATEYGYDYDPDKATEIIEANGYSDESITMLVANRDNYMKMAEIVQSQLSNVGLDVEIETMEWGAFLDTARAGDYEMTFLGWANSTADGSELLYPNLHSDNIGGSNYTRYNNDEFNQLVEESRITVDQNVRKEKLQEANILAIQDVPWVVMEHGVVTAAYDESVSGLSVDPTGQWSLYPVTRE</sequence>
<dbReference type="Gene3D" id="3.90.76.10">
    <property type="entry name" value="Dipeptide-binding Protein, Domain 1"/>
    <property type="match status" value="1"/>
</dbReference>
<dbReference type="PANTHER" id="PTHR30290">
    <property type="entry name" value="PERIPLASMIC BINDING COMPONENT OF ABC TRANSPORTER"/>
    <property type="match status" value="1"/>
</dbReference>
<evidence type="ECO:0000259" key="5">
    <source>
        <dbReference type="Pfam" id="PF00496"/>
    </source>
</evidence>
<dbReference type="GO" id="GO:0043190">
    <property type="term" value="C:ATP-binding cassette (ABC) transporter complex"/>
    <property type="evidence" value="ECO:0007669"/>
    <property type="project" value="InterPro"/>
</dbReference>
<dbReference type="Gene3D" id="3.10.105.10">
    <property type="entry name" value="Dipeptide-binding Protein, Domain 3"/>
    <property type="match status" value="1"/>
</dbReference>
<protein>
    <submittedName>
        <fullName evidence="6">Glutathione ABC transporter substrate-binding protein</fullName>
    </submittedName>
</protein>
<comment type="subcellular location">
    <subcellularLocation>
        <location evidence="1">Cell membrane</location>
        <topology evidence="1">Lipid-anchor</topology>
    </subcellularLocation>
</comment>
<dbReference type="InterPro" id="IPR000914">
    <property type="entry name" value="SBP_5_dom"/>
</dbReference>
<evidence type="ECO:0000313" key="7">
    <source>
        <dbReference type="Proteomes" id="UP000469125"/>
    </source>
</evidence>
<gene>
    <name evidence="6" type="ORF">GMD78_04250</name>
</gene>
<evidence type="ECO:0000256" key="2">
    <source>
        <dbReference type="ARBA" id="ARBA00005695"/>
    </source>
</evidence>
<reference evidence="6 7" key="1">
    <citation type="submission" date="2019-11" db="EMBL/GenBank/DDBJ databases">
        <authorList>
            <person name="Li X."/>
        </authorList>
    </citation>
    <scope>NUCLEOTIDE SEQUENCE [LARGE SCALE GENOMIC DNA]</scope>
    <source>
        <strain evidence="6 7">L9</strain>
    </source>
</reference>
<evidence type="ECO:0000256" key="1">
    <source>
        <dbReference type="ARBA" id="ARBA00004193"/>
    </source>
</evidence>
<dbReference type="Proteomes" id="UP000469125">
    <property type="component" value="Unassembled WGS sequence"/>
</dbReference>
<dbReference type="GO" id="GO:0042597">
    <property type="term" value="C:periplasmic space"/>
    <property type="evidence" value="ECO:0007669"/>
    <property type="project" value="UniProtKB-ARBA"/>
</dbReference>
<accession>A0A6N8FEJ2</accession>
<keyword evidence="7" id="KW-1185">Reference proteome</keyword>
<dbReference type="InterPro" id="IPR030678">
    <property type="entry name" value="Peptide/Ni-bd"/>
</dbReference>
<dbReference type="Gene3D" id="3.40.190.10">
    <property type="entry name" value="Periplasmic binding protein-like II"/>
    <property type="match status" value="1"/>
</dbReference>
<dbReference type="EMBL" id="WOCA01000002">
    <property type="protein sequence ID" value="MUK87611.1"/>
    <property type="molecule type" value="Genomic_DNA"/>
</dbReference>
<dbReference type="GO" id="GO:1904680">
    <property type="term" value="F:peptide transmembrane transporter activity"/>
    <property type="evidence" value="ECO:0007669"/>
    <property type="project" value="TreeGrafter"/>
</dbReference>
<evidence type="ECO:0000313" key="6">
    <source>
        <dbReference type="EMBL" id="MUK87611.1"/>
    </source>
</evidence>
<dbReference type="CDD" id="cd08499">
    <property type="entry name" value="PBP2_Ylib_like"/>
    <property type="match status" value="1"/>
</dbReference>
<evidence type="ECO:0000256" key="3">
    <source>
        <dbReference type="ARBA" id="ARBA00022448"/>
    </source>
</evidence>
<dbReference type="RefSeq" id="WP_155667622.1">
    <property type="nucleotide sequence ID" value="NZ_WOCA01000002.1"/>
</dbReference>
<comment type="caution">
    <text evidence="6">The sequence shown here is derived from an EMBL/GenBank/DDBJ whole genome shotgun (WGS) entry which is preliminary data.</text>
</comment>
<dbReference type="GO" id="GO:0015833">
    <property type="term" value="P:peptide transport"/>
    <property type="evidence" value="ECO:0007669"/>
    <property type="project" value="TreeGrafter"/>
</dbReference>
<keyword evidence="3" id="KW-0813">Transport</keyword>
<dbReference type="PIRSF" id="PIRSF002741">
    <property type="entry name" value="MppA"/>
    <property type="match status" value="1"/>
</dbReference>
<comment type="similarity">
    <text evidence="2">Belongs to the bacterial solute-binding protein 5 family.</text>
</comment>
<name>A0A6N8FEJ2_9BACI</name>
<dbReference type="AlphaFoldDB" id="A0A6N8FEJ2"/>
<feature type="domain" description="Solute-binding protein family 5" evidence="5">
    <location>
        <begin position="74"/>
        <end position="425"/>
    </location>
</feature>
<dbReference type="PROSITE" id="PS01040">
    <property type="entry name" value="SBP_BACTERIAL_5"/>
    <property type="match status" value="1"/>
</dbReference>
<keyword evidence="4" id="KW-0732">Signal</keyword>
<proteinExistence type="inferred from homology"/>
<dbReference type="SUPFAM" id="SSF53850">
    <property type="entry name" value="Periplasmic binding protein-like II"/>
    <property type="match status" value="1"/>
</dbReference>
<evidence type="ECO:0000256" key="4">
    <source>
        <dbReference type="ARBA" id="ARBA00022729"/>
    </source>
</evidence>
<dbReference type="InterPro" id="IPR039424">
    <property type="entry name" value="SBP_5"/>
</dbReference>
<organism evidence="6 7">
    <name type="scientific">Ornithinibacillus caprae</name>
    <dbReference type="NCBI Taxonomy" id="2678566"/>
    <lineage>
        <taxon>Bacteria</taxon>
        <taxon>Bacillati</taxon>
        <taxon>Bacillota</taxon>
        <taxon>Bacilli</taxon>
        <taxon>Bacillales</taxon>
        <taxon>Bacillaceae</taxon>
        <taxon>Ornithinibacillus</taxon>
    </lineage>
</organism>
<dbReference type="PANTHER" id="PTHR30290:SF9">
    <property type="entry name" value="OLIGOPEPTIDE-BINDING PROTEIN APPA"/>
    <property type="match status" value="1"/>
</dbReference>
<dbReference type="Pfam" id="PF00496">
    <property type="entry name" value="SBP_bac_5"/>
    <property type="match status" value="1"/>
</dbReference>
<dbReference type="InterPro" id="IPR023765">
    <property type="entry name" value="SBP_5_CS"/>
</dbReference>